<evidence type="ECO:0000256" key="2">
    <source>
        <dbReference type="SAM" id="SignalP"/>
    </source>
</evidence>
<evidence type="ECO:0000256" key="1">
    <source>
        <dbReference type="ARBA" id="ARBA00022729"/>
    </source>
</evidence>
<evidence type="ECO:0000313" key="4">
    <source>
        <dbReference type="EnsemblPlants" id="KRH12775"/>
    </source>
</evidence>
<protein>
    <submittedName>
        <fullName evidence="3 4">Uncharacterized protein</fullName>
    </submittedName>
</protein>
<dbReference type="AlphaFoldDB" id="K7MCG6"/>
<accession>K7MCG6</accession>
<name>K7MCG6_SOYBN</name>
<keyword evidence="5" id="KW-1185">Reference proteome</keyword>
<dbReference type="PaxDb" id="3847-GLYMA15G22625.1"/>
<dbReference type="Pfam" id="PF24068">
    <property type="entry name" value="TPD1_C"/>
    <property type="match status" value="1"/>
</dbReference>
<sequence>MKGKVSNVLAIVFFLVLISQGFNECFLSDVSIRQSRIGNLILNFKGFQSIEHINPSLLTVSSDLCLVNADQPIYKSVIKFKYVWDYRFLLNPFPQTNIIVL</sequence>
<dbReference type="HOGENOM" id="CLU_102808_2_0_1"/>
<gene>
    <name evidence="3" type="ORF">GLYMA_15G193500</name>
</gene>
<dbReference type="Gramene" id="KRH12775">
    <property type="protein sequence ID" value="KRH12775"/>
    <property type="gene ID" value="GLYMA_15G193500"/>
</dbReference>
<feature type="chain" id="PRO_5014581698" evidence="2">
    <location>
        <begin position="22"/>
        <end position="101"/>
    </location>
</feature>
<proteinExistence type="predicted"/>
<reference evidence="4" key="2">
    <citation type="submission" date="2018-02" db="UniProtKB">
        <authorList>
            <consortium name="EnsemblPlants"/>
        </authorList>
    </citation>
    <scope>IDENTIFICATION</scope>
    <source>
        <strain evidence="4">Williams 82</strain>
    </source>
</reference>
<keyword evidence="1 2" id="KW-0732">Signal</keyword>
<dbReference type="EnsemblPlants" id="KRH12775">
    <property type="protein sequence ID" value="KRH12775"/>
    <property type="gene ID" value="GLYMA_15G193500"/>
</dbReference>
<dbReference type="Proteomes" id="UP000008827">
    <property type="component" value="Chromosome 15"/>
</dbReference>
<reference evidence="3" key="3">
    <citation type="submission" date="2018-07" db="EMBL/GenBank/DDBJ databases">
        <title>WGS assembly of Glycine max.</title>
        <authorList>
            <person name="Schmutz J."/>
            <person name="Cannon S."/>
            <person name="Schlueter J."/>
            <person name="Ma J."/>
            <person name="Mitros T."/>
            <person name="Nelson W."/>
            <person name="Hyten D."/>
            <person name="Song Q."/>
            <person name="Thelen J."/>
            <person name="Cheng J."/>
            <person name="Xu D."/>
            <person name="Hellsten U."/>
            <person name="May G."/>
            <person name="Yu Y."/>
            <person name="Sakurai T."/>
            <person name="Umezawa T."/>
            <person name="Bhattacharyya M."/>
            <person name="Sandhu D."/>
            <person name="Valliyodan B."/>
            <person name="Lindquist E."/>
            <person name="Peto M."/>
            <person name="Grant D."/>
            <person name="Shu S."/>
            <person name="Goodstein D."/>
            <person name="Barry K."/>
            <person name="Futrell-Griggs M."/>
            <person name="Abernathy B."/>
            <person name="Du J."/>
            <person name="Tian Z."/>
            <person name="Zhu L."/>
            <person name="Gill N."/>
            <person name="Joshi T."/>
            <person name="Libault M."/>
            <person name="Sethuraman A."/>
            <person name="Zhang X."/>
            <person name="Shinozaki K."/>
            <person name="Nguyen H."/>
            <person name="Wing R."/>
            <person name="Cregan P."/>
            <person name="Specht J."/>
            <person name="Grimwood J."/>
            <person name="Rokhsar D."/>
            <person name="Stacey G."/>
            <person name="Shoemaker R."/>
            <person name="Jackson S."/>
        </authorList>
    </citation>
    <scope>NUCLEOTIDE SEQUENCE</scope>
    <source>
        <tissue evidence="3">Callus</tissue>
    </source>
</reference>
<feature type="signal peptide" evidence="2">
    <location>
        <begin position="1"/>
        <end position="21"/>
    </location>
</feature>
<reference evidence="3 4" key="1">
    <citation type="journal article" date="2010" name="Nature">
        <title>Genome sequence of the palaeopolyploid soybean.</title>
        <authorList>
            <person name="Schmutz J."/>
            <person name="Cannon S.B."/>
            <person name="Schlueter J."/>
            <person name="Ma J."/>
            <person name="Mitros T."/>
            <person name="Nelson W."/>
            <person name="Hyten D.L."/>
            <person name="Song Q."/>
            <person name="Thelen J.J."/>
            <person name="Cheng J."/>
            <person name="Xu D."/>
            <person name="Hellsten U."/>
            <person name="May G.D."/>
            <person name="Yu Y."/>
            <person name="Sakurai T."/>
            <person name="Umezawa T."/>
            <person name="Bhattacharyya M.K."/>
            <person name="Sandhu D."/>
            <person name="Valliyodan B."/>
            <person name="Lindquist E."/>
            <person name="Peto M."/>
            <person name="Grant D."/>
            <person name="Shu S."/>
            <person name="Goodstein D."/>
            <person name="Barry K."/>
            <person name="Futrell-Griggs M."/>
            <person name="Abernathy B."/>
            <person name="Du J."/>
            <person name="Tian Z."/>
            <person name="Zhu L."/>
            <person name="Gill N."/>
            <person name="Joshi T."/>
            <person name="Libault M."/>
            <person name="Sethuraman A."/>
            <person name="Zhang X.-C."/>
            <person name="Shinozaki K."/>
            <person name="Nguyen H.T."/>
            <person name="Wing R.A."/>
            <person name="Cregan P."/>
            <person name="Specht J."/>
            <person name="Grimwood J."/>
            <person name="Rokhsar D."/>
            <person name="Stacey G."/>
            <person name="Shoemaker R.C."/>
            <person name="Jackson S.A."/>
        </authorList>
    </citation>
    <scope>NUCLEOTIDE SEQUENCE [LARGE SCALE GENOMIC DNA]</scope>
    <source>
        <strain evidence="4">cv. Williams 82</strain>
        <tissue evidence="3">Callus</tissue>
    </source>
</reference>
<dbReference type="InterPro" id="IPR040361">
    <property type="entry name" value="TPD1"/>
</dbReference>
<evidence type="ECO:0000313" key="3">
    <source>
        <dbReference type="EMBL" id="KRH12775.1"/>
    </source>
</evidence>
<dbReference type="FunCoup" id="K7MCG6">
    <property type="interactions" value="127"/>
</dbReference>
<dbReference type="InParanoid" id="K7MCG6"/>
<dbReference type="EMBL" id="CM000848">
    <property type="protein sequence ID" value="KRH12775.1"/>
    <property type="molecule type" value="Genomic_DNA"/>
</dbReference>
<organism evidence="4">
    <name type="scientific">Glycine max</name>
    <name type="common">Soybean</name>
    <name type="synonym">Glycine hispida</name>
    <dbReference type="NCBI Taxonomy" id="3847"/>
    <lineage>
        <taxon>Eukaryota</taxon>
        <taxon>Viridiplantae</taxon>
        <taxon>Streptophyta</taxon>
        <taxon>Embryophyta</taxon>
        <taxon>Tracheophyta</taxon>
        <taxon>Spermatophyta</taxon>
        <taxon>Magnoliopsida</taxon>
        <taxon>eudicotyledons</taxon>
        <taxon>Gunneridae</taxon>
        <taxon>Pentapetalae</taxon>
        <taxon>rosids</taxon>
        <taxon>fabids</taxon>
        <taxon>Fabales</taxon>
        <taxon>Fabaceae</taxon>
        <taxon>Papilionoideae</taxon>
        <taxon>50 kb inversion clade</taxon>
        <taxon>NPAAA clade</taxon>
        <taxon>indigoferoid/millettioid clade</taxon>
        <taxon>Phaseoleae</taxon>
        <taxon>Glycine</taxon>
        <taxon>Glycine subgen. Soja</taxon>
    </lineage>
</organism>
<dbReference type="GO" id="GO:0001709">
    <property type="term" value="P:cell fate determination"/>
    <property type="evidence" value="ECO:0000318"/>
    <property type="project" value="GO_Central"/>
</dbReference>
<evidence type="ECO:0000313" key="5">
    <source>
        <dbReference type="Proteomes" id="UP000008827"/>
    </source>
</evidence>